<evidence type="ECO:0000256" key="1">
    <source>
        <dbReference type="SAM" id="SignalP"/>
    </source>
</evidence>
<accession>A0A835EU82</accession>
<proteinExistence type="predicted"/>
<dbReference type="AlphaFoldDB" id="A0A835EU82"/>
<feature type="signal peptide" evidence="1">
    <location>
        <begin position="1"/>
        <end position="21"/>
    </location>
</feature>
<evidence type="ECO:0000313" key="2">
    <source>
        <dbReference type="EMBL" id="KAF8720684.1"/>
    </source>
</evidence>
<feature type="chain" id="PRO_5032798696" evidence="1">
    <location>
        <begin position="22"/>
        <end position="116"/>
    </location>
</feature>
<gene>
    <name evidence="2" type="ORF">HU200_023586</name>
</gene>
<comment type="caution">
    <text evidence="2">The sequence shown here is derived from an EMBL/GenBank/DDBJ whole genome shotgun (WGS) entry which is preliminary data.</text>
</comment>
<organism evidence="2 3">
    <name type="scientific">Digitaria exilis</name>
    <dbReference type="NCBI Taxonomy" id="1010633"/>
    <lineage>
        <taxon>Eukaryota</taxon>
        <taxon>Viridiplantae</taxon>
        <taxon>Streptophyta</taxon>
        <taxon>Embryophyta</taxon>
        <taxon>Tracheophyta</taxon>
        <taxon>Spermatophyta</taxon>
        <taxon>Magnoliopsida</taxon>
        <taxon>Liliopsida</taxon>
        <taxon>Poales</taxon>
        <taxon>Poaceae</taxon>
        <taxon>PACMAD clade</taxon>
        <taxon>Panicoideae</taxon>
        <taxon>Panicodae</taxon>
        <taxon>Paniceae</taxon>
        <taxon>Anthephorinae</taxon>
        <taxon>Digitaria</taxon>
    </lineage>
</organism>
<keyword evidence="3" id="KW-1185">Reference proteome</keyword>
<protein>
    <submittedName>
        <fullName evidence="2">Uncharacterized protein</fullName>
    </submittedName>
</protein>
<sequence>MARPGGTALGVVGLAVLGGCASPASFAIAVVTRSNNRAFRFLPVHDLDIAVQGDEEEWKHGDGAKASVSGIVCKLGPPPPAARWWPSDLQLFHLIFCAMDLSALDFSHGSSFASKR</sequence>
<name>A0A835EU82_9POAL</name>
<reference evidence="2" key="1">
    <citation type="submission" date="2020-07" db="EMBL/GenBank/DDBJ databases">
        <title>Genome sequence and genetic diversity analysis of an under-domesticated orphan crop, white fonio (Digitaria exilis).</title>
        <authorList>
            <person name="Bennetzen J.L."/>
            <person name="Chen S."/>
            <person name="Ma X."/>
            <person name="Wang X."/>
            <person name="Yssel A.E.J."/>
            <person name="Chaluvadi S.R."/>
            <person name="Johnson M."/>
            <person name="Gangashetty P."/>
            <person name="Hamidou F."/>
            <person name="Sanogo M.D."/>
            <person name="Zwaenepoel A."/>
            <person name="Wallace J."/>
            <person name="Van De Peer Y."/>
            <person name="Van Deynze A."/>
        </authorList>
    </citation>
    <scope>NUCLEOTIDE SEQUENCE</scope>
    <source>
        <tissue evidence="2">Leaves</tissue>
    </source>
</reference>
<evidence type="ECO:0000313" key="3">
    <source>
        <dbReference type="Proteomes" id="UP000636709"/>
    </source>
</evidence>
<dbReference type="PROSITE" id="PS51257">
    <property type="entry name" value="PROKAR_LIPOPROTEIN"/>
    <property type="match status" value="1"/>
</dbReference>
<keyword evidence="1" id="KW-0732">Signal</keyword>
<dbReference type="Proteomes" id="UP000636709">
    <property type="component" value="Unassembled WGS sequence"/>
</dbReference>
<dbReference type="EMBL" id="JACEFO010001691">
    <property type="protein sequence ID" value="KAF8720684.1"/>
    <property type="molecule type" value="Genomic_DNA"/>
</dbReference>